<dbReference type="EMBL" id="CAMGYJ010000005">
    <property type="protein sequence ID" value="CAI0413786.1"/>
    <property type="molecule type" value="Genomic_DNA"/>
</dbReference>
<dbReference type="PANTHER" id="PTHR47951:SF7">
    <property type="entry name" value="FLAVONOID 3',5'-HYDROXYLASE-LIKE ISOFORM X1"/>
    <property type="match status" value="1"/>
</dbReference>
<reference evidence="1" key="1">
    <citation type="submission" date="2022-08" db="EMBL/GenBank/DDBJ databases">
        <authorList>
            <person name="Gutierrez-Valencia J."/>
        </authorList>
    </citation>
    <scope>NUCLEOTIDE SEQUENCE</scope>
</reference>
<keyword evidence="2" id="KW-1185">Reference proteome</keyword>
<evidence type="ECO:0000313" key="2">
    <source>
        <dbReference type="Proteomes" id="UP001154282"/>
    </source>
</evidence>
<dbReference type="AlphaFoldDB" id="A0AAV0JYU8"/>
<organism evidence="1 2">
    <name type="scientific">Linum tenue</name>
    <dbReference type="NCBI Taxonomy" id="586396"/>
    <lineage>
        <taxon>Eukaryota</taxon>
        <taxon>Viridiplantae</taxon>
        <taxon>Streptophyta</taxon>
        <taxon>Embryophyta</taxon>
        <taxon>Tracheophyta</taxon>
        <taxon>Spermatophyta</taxon>
        <taxon>Magnoliopsida</taxon>
        <taxon>eudicotyledons</taxon>
        <taxon>Gunneridae</taxon>
        <taxon>Pentapetalae</taxon>
        <taxon>rosids</taxon>
        <taxon>fabids</taxon>
        <taxon>Malpighiales</taxon>
        <taxon>Linaceae</taxon>
        <taxon>Linum</taxon>
    </lineage>
</organism>
<name>A0AAV0JYU8_9ROSI</name>
<gene>
    <name evidence="1" type="ORF">LITE_LOCUS16082</name>
</gene>
<comment type="caution">
    <text evidence="1">The sequence shown here is derived from an EMBL/GenBank/DDBJ whole genome shotgun (WGS) entry which is preliminary data.</text>
</comment>
<proteinExistence type="predicted"/>
<evidence type="ECO:0000313" key="1">
    <source>
        <dbReference type="EMBL" id="CAI0413786.1"/>
    </source>
</evidence>
<sequence>MRPEGLRSRAIEQRQAQCFLQAEKAIEDVDQKDTGKRVGRKSKETLQSLDRTLSSTIVERRKLRKGGDDNSVDKEAQDLLQLILDLNNHGDQAADSSITDNQLKGLLNLMVNVAGFYHRWNRHNIDRNRVDNDRAELMQYSNAMRKICRVRRSSRKKQCRGGVPSPQITIPKCGYQGGILAASSDAYVGVTSYQGLQNSSGTYSPLEFRPEMLNYILASLLHSFEWKLAHGSTEVDLTDKFRIVIKLSRAKLLLEPK</sequence>
<accession>A0AAV0JYU8</accession>
<protein>
    <submittedName>
        <fullName evidence="1">Uncharacterized protein</fullName>
    </submittedName>
</protein>
<dbReference type="Proteomes" id="UP001154282">
    <property type="component" value="Unassembled WGS sequence"/>
</dbReference>
<dbReference type="PANTHER" id="PTHR47951">
    <property type="entry name" value="OS08G0547900 PROTEIN"/>
    <property type="match status" value="1"/>
</dbReference>